<accession>A0ABU6R6E9</accession>
<dbReference type="EMBL" id="JASCZI010030232">
    <property type="protein sequence ID" value="MED6119277.1"/>
    <property type="molecule type" value="Genomic_DNA"/>
</dbReference>
<evidence type="ECO:0000313" key="3">
    <source>
        <dbReference type="Proteomes" id="UP001341840"/>
    </source>
</evidence>
<comment type="caution">
    <text evidence="2">The sequence shown here is derived from an EMBL/GenBank/DDBJ whole genome shotgun (WGS) entry which is preliminary data.</text>
</comment>
<sequence length="70" mass="8447">MNLSSSLRLSSTHRRKPPLRKAWRARPFRHRATIIPSSLAEFRRHSCMFRRALVCMKLTCLERIRRKSQR</sequence>
<dbReference type="Proteomes" id="UP001341840">
    <property type="component" value="Unassembled WGS sequence"/>
</dbReference>
<evidence type="ECO:0000313" key="2">
    <source>
        <dbReference type="EMBL" id="MED6119277.1"/>
    </source>
</evidence>
<feature type="region of interest" description="Disordered" evidence="1">
    <location>
        <begin position="1"/>
        <end position="22"/>
    </location>
</feature>
<proteinExistence type="predicted"/>
<gene>
    <name evidence="2" type="ORF">PIB30_010200</name>
</gene>
<reference evidence="2 3" key="1">
    <citation type="journal article" date="2023" name="Plants (Basel)">
        <title>Bridging the Gap: Combining Genomics and Transcriptomics Approaches to Understand Stylosanthes scabra, an Orphan Legume from the Brazilian Caatinga.</title>
        <authorList>
            <person name="Ferreira-Neto J.R.C."/>
            <person name="da Silva M.D."/>
            <person name="Binneck E."/>
            <person name="de Melo N.F."/>
            <person name="da Silva R.H."/>
            <person name="de Melo A.L.T.M."/>
            <person name="Pandolfi V."/>
            <person name="Bustamante F.O."/>
            <person name="Brasileiro-Vidal A.C."/>
            <person name="Benko-Iseppon A.M."/>
        </authorList>
    </citation>
    <scope>NUCLEOTIDE SEQUENCE [LARGE SCALE GENOMIC DNA]</scope>
    <source>
        <tissue evidence="2">Leaves</tissue>
    </source>
</reference>
<name>A0ABU6R6E9_9FABA</name>
<feature type="compositionally biased region" description="Basic residues" evidence="1">
    <location>
        <begin position="11"/>
        <end position="22"/>
    </location>
</feature>
<evidence type="ECO:0000256" key="1">
    <source>
        <dbReference type="SAM" id="MobiDB-lite"/>
    </source>
</evidence>
<organism evidence="2 3">
    <name type="scientific">Stylosanthes scabra</name>
    <dbReference type="NCBI Taxonomy" id="79078"/>
    <lineage>
        <taxon>Eukaryota</taxon>
        <taxon>Viridiplantae</taxon>
        <taxon>Streptophyta</taxon>
        <taxon>Embryophyta</taxon>
        <taxon>Tracheophyta</taxon>
        <taxon>Spermatophyta</taxon>
        <taxon>Magnoliopsida</taxon>
        <taxon>eudicotyledons</taxon>
        <taxon>Gunneridae</taxon>
        <taxon>Pentapetalae</taxon>
        <taxon>rosids</taxon>
        <taxon>fabids</taxon>
        <taxon>Fabales</taxon>
        <taxon>Fabaceae</taxon>
        <taxon>Papilionoideae</taxon>
        <taxon>50 kb inversion clade</taxon>
        <taxon>dalbergioids sensu lato</taxon>
        <taxon>Dalbergieae</taxon>
        <taxon>Pterocarpus clade</taxon>
        <taxon>Stylosanthes</taxon>
    </lineage>
</organism>
<feature type="compositionally biased region" description="Low complexity" evidence="1">
    <location>
        <begin position="1"/>
        <end position="10"/>
    </location>
</feature>
<keyword evidence="3" id="KW-1185">Reference proteome</keyword>
<protein>
    <submittedName>
        <fullName evidence="2">Uncharacterized protein</fullName>
    </submittedName>
</protein>